<dbReference type="AlphaFoldDB" id="A0A0F8YL28"/>
<accession>A0A0F8YL28</accession>
<organism evidence="1">
    <name type="scientific">marine sediment metagenome</name>
    <dbReference type="NCBI Taxonomy" id="412755"/>
    <lineage>
        <taxon>unclassified sequences</taxon>
        <taxon>metagenomes</taxon>
        <taxon>ecological metagenomes</taxon>
    </lineage>
</organism>
<protein>
    <submittedName>
        <fullName evidence="1">Uncharacterized protein</fullName>
    </submittedName>
</protein>
<name>A0A0F8YL28_9ZZZZ</name>
<sequence length="223" mass="23396">NDIDIAVGEARNADDDGNLALAVAVGKQIDVSWAAGGTPGAPTGGLSSSLTLTNDTWYHVHLILVSGTVEVGFDTSVVAANFITDHSATKFRRIGSVRRGTATNLLFTQIGDEFLWNTVPALLVDTATPGTTAVTLVVTVPTGVQVLAHLNVYMVNQAIYISSTSVTDQAASLAAAPLGSMMTAGGQVDVLTDTSAQVRYRVSANDTLRITTYGWKDRRGKDD</sequence>
<dbReference type="EMBL" id="LAZR01068881">
    <property type="protein sequence ID" value="KKK48811.1"/>
    <property type="molecule type" value="Genomic_DNA"/>
</dbReference>
<comment type="caution">
    <text evidence="1">The sequence shown here is derived from an EMBL/GenBank/DDBJ whole genome shotgun (WGS) entry which is preliminary data.</text>
</comment>
<reference evidence="1" key="1">
    <citation type="journal article" date="2015" name="Nature">
        <title>Complex archaea that bridge the gap between prokaryotes and eukaryotes.</title>
        <authorList>
            <person name="Spang A."/>
            <person name="Saw J.H."/>
            <person name="Jorgensen S.L."/>
            <person name="Zaremba-Niedzwiedzka K."/>
            <person name="Martijn J."/>
            <person name="Lind A.E."/>
            <person name="van Eijk R."/>
            <person name="Schleper C."/>
            <person name="Guy L."/>
            <person name="Ettema T.J."/>
        </authorList>
    </citation>
    <scope>NUCLEOTIDE SEQUENCE</scope>
</reference>
<feature type="non-terminal residue" evidence="1">
    <location>
        <position position="1"/>
    </location>
</feature>
<gene>
    <name evidence="1" type="ORF">LCGC14_3141380</name>
</gene>
<evidence type="ECO:0000313" key="1">
    <source>
        <dbReference type="EMBL" id="KKK48811.1"/>
    </source>
</evidence>
<proteinExistence type="predicted"/>